<comment type="function">
    <text evidence="12">Involved in vesicular trafficking at the Golgi apparatus level. Involved in endosome-to-Golgi trafficking. Mechanistically, captures transport vesicles arriving from endosomes via the protein TBC1D23. Recognized vesicles are then tethered to the trans-Golgi before subsequent SNARE engagement and vesicle fusion. Selectively regulates E-cadherin transport from the trans-Golgi network in tubulovesicular carriers.</text>
</comment>
<dbReference type="Pfam" id="PF01465">
    <property type="entry name" value="GRIP"/>
    <property type="match status" value="1"/>
</dbReference>
<dbReference type="PANTHER" id="PTHR23157">
    <property type="entry name" value="GRIP AND COILED-COIL DOMAIN-CONTAINING PROTEIN 1"/>
    <property type="match status" value="1"/>
</dbReference>
<organism evidence="17 18">
    <name type="scientific">Leptosomus discolor</name>
    <name type="common">Madagascar cuckoo roller</name>
    <name type="synonym">Cuculus discolor</name>
    <dbReference type="NCBI Taxonomy" id="188344"/>
    <lineage>
        <taxon>Eukaryota</taxon>
        <taxon>Metazoa</taxon>
        <taxon>Chordata</taxon>
        <taxon>Craniata</taxon>
        <taxon>Vertebrata</taxon>
        <taxon>Euteleostomi</taxon>
        <taxon>Archelosauria</taxon>
        <taxon>Archosauria</taxon>
        <taxon>Dinosauria</taxon>
        <taxon>Saurischia</taxon>
        <taxon>Theropoda</taxon>
        <taxon>Coelurosauria</taxon>
        <taxon>Aves</taxon>
        <taxon>Neognathae</taxon>
        <taxon>Neoaves</taxon>
        <taxon>Telluraves</taxon>
        <taxon>Coraciimorphae</taxon>
        <taxon>Coraciiformes</taxon>
        <taxon>Leptosomidae</taxon>
        <taxon>Leptosomus</taxon>
    </lineage>
</organism>
<dbReference type="Proteomes" id="UP000053001">
    <property type="component" value="Unassembled WGS sequence"/>
</dbReference>
<evidence type="ECO:0000259" key="16">
    <source>
        <dbReference type="PROSITE" id="PS50913"/>
    </source>
</evidence>
<evidence type="ECO:0000256" key="5">
    <source>
        <dbReference type="ARBA" id="ARBA00022765"/>
    </source>
</evidence>
<dbReference type="GO" id="GO:0001669">
    <property type="term" value="C:acrosomal vesicle"/>
    <property type="evidence" value="ECO:0007669"/>
    <property type="project" value="UniProtKB-SubCell"/>
</dbReference>
<evidence type="ECO:0000256" key="13">
    <source>
        <dbReference type="ARBA" id="ARBA00093537"/>
    </source>
</evidence>
<feature type="coiled-coil region" evidence="14">
    <location>
        <begin position="615"/>
        <end position="663"/>
    </location>
</feature>
<feature type="compositionally biased region" description="Low complexity" evidence="15">
    <location>
        <begin position="17"/>
        <end position="27"/>
    </location>
</feature>
<gene>
    <name evidence="17" type="ORF">N330_03128</name>
</gene>
<feature type="non-terminal residue" evidence="17">
    <location>
        <position position="772"/>
    </location>
</feature>
<feature type="compositionally biased region" description="Polar residues" evidence="15">
    <location>
        <begin position="763"/>
        <end position="772"/>
    </location>
</feature>
<sequence>MFAKLKKKIAEEAAIAPRPGGAARIPRSVSKESITSVGADSGDDFASDGSSSREDLSSQLFRRNEQIRKLEVKLSDYADQIRNLQKIKEKLENALEKHQDSSMRKFQEQNEAHQASRAKMAEGMALALEKKDQEWMEKLGQVEKEKKKLEAQLQEMREQSLNLFQKRDEIDELEGFQQQEMAKVKHMLLKKEESLSKTEQELEACTRELAHAKEVLQAASSESTGLRQDLQELQQRFSELEAQRDELLTAETNAENKITALELREQELQTVIQQLSVDLQNVTFEFAERNKLTEQLQEKVSSLEKKLERNLSGDEHVQELLREKAALEQKLDETRQQVLTDRTRHTETVNWLETQNKELEQKLQIATEALKKSKEAAAEQDLKIQKLQTDLEDESSKLQQQILSEKHQYDQKVTGLESQIAALETAWEFDKTAAQQKISQLEKENENLSGSREEYESSLKKQESELNRLRNELSSRETVSVEIAKALEETRKQREELEQQVSHLAALIKEKDQLLDEKCDMLLKQKEELSQLSQDREAALLQMRQLQSDIEASNSRAAEQEEAARKAIEELKLQIQECLLAREQEKNVSEPEELTRALGKKHFHSAESRVVEQNGEVAAADVVQLQKDNRELEQQIAEKNKMIKQLQQRMAELKKTLQKELKIRPDSEVPEVREKANSEVPNASVTVTNNSDLNDSREINFEYLKHVVLKFMSCRESEAFHLIKAVSVLLNFSQEEENMLKETLEYKMSWFGSKPSPKGSIRPSISSPRTLW</sequence>
<dbReference type="InterPro" id="IPR000237">
    <property type="entry name" value="GRIP_dom"/>
</dbReference>
<feature type="coiled-coil region" evidence="14">
    <location>
        <begin position="289"/>
        <end position="588"/>
    </location>
</feature>
<evidence type="ECO:0000256" key="11">
    <source>
        <dbReference type="ARBA" id="ARBA00078935"/>
    </source>
</evidence>
<dbReference type="AlphaFoldDB" id="A0A091PHJ6"/>
<dbReference type="SMART" id="SM00755">
    <property type="entry name" value="Grip"/>
    <property type="match status" value="1"/>
</dbReference>
<evidence type="ECO:0000256" key="2">
    <source>
        <dbReference type="ARBA" id="ARBA00004218"/>
    </source>
</evidence>
<accession>A0A091PHJ6</accession>
<dbReference type="GO" id="GO:0000139">
    <property type="term" value="C:Golgi membrane"/>
    <property type="evidence" value="ECO:0007669"/>
    <property type="project" value="UniProtKB-SubCell"/>
</dbReference>
<comment type="subunit">
    <text evidence="13">Interacts with RAB6A. Directly interacts with TBC1D23. Interacts with FAM91A1; this interaction may be mediated by TBC1D23. Interacts with ARL1; this interaction recruits Golgin-97/GOLGA1 onto the Golgi apparatus.</text>
</comment>
<protein>
    <recommendedName>
        <fullName evidence="10">Golgin subfamily A member 1</fullName>
    </recommendedName>
    <alternativeName>
        <fullName evidence="11">Golgin-97</fullName>
    </alternativeName>
</protein>
<evidence type="ECO:0000313" key="17">
    <source>
        <dbReference type="EMBL" id="KFQ07402.1"/>
    </source>
</evidence>
<dbReference type="InterPro" id="IPR051952">
    <property type="entry name" value="Golgi-autophagy_related"/>
</dbReference>
<evidence type="ECO:0000256" key="12">
    <source>
        <dbReference type="ARBA" id="ARBA00093371"/>
    </source>
</evidence>
<evidence type="ECO:0000256" key="15">
    <source>
        <dbReference type="SAM" id="MobiDB-lite"/>
    </source>
</evidence>
<feature type="coiled-coil region" evidence="14">
    <location>
        <begin position="132"/>
        <end position="264"/>
    </location>
</feature>
<name>A0A091PHJ6_LEPDC</name>
<keyword evidence="5" id="KW-0013">ADP-ribosylation</keyword>
<evidence type="ECO:0000256" key="8">
    <source>
        <dbReference type="ARBA" id="ARBA00023136"/>
    </source>
</evidence>
<feature type="domain" description="GRIP" evidence="16">
    <location>
        <begin position="694"/>
        <end position="743"/>
    </location>
</feature>
<reference evidence="17 18" key="1">
    <citation type="submission" date="2014-04" db="EMBL/GenBank/DDBJ databases">
        <title>Genome evolution of avian class.</title>
        <authorList>
            <person name="Zhang G."/>
            <person name="Li C."/>
        </authorList>
    </citation>
    <scope>NUCLEOTIDE SEQUENCE [LARGE SCALE GENOMIC DNA]</scope>
    <source>
        <strain evidence="17">BGI_N330</strain>
    </source>
</reference>
<keyword evidence="18" id="KW-1185">Reference proteome</keyword>
<evidence type="ECO:0000256" key="1">
    <source>
        <dbReference type="ARBA" id="ARBA00004198"/>
    </source>
</evidence>
<keyword evidence="9" id="KW-0968">Cytoplasmic vesicle</keyword>
<proteinExistence type="predicted"/>
<dbReference type="GO" id="GO:0005802">
    <property type="term" value="C:trans-Golgi network"/>
    <property type="evidence" value="ECO:0007669"/>
    <property type="project" value="UniProtKB-ARBA"/>
</dbReference>
<evidence type="ECO:0000256" key="6">
    <source>
        <dbReference type="ARBA" id="ARBA00023034"/>
    </source>
</evidence>
<keyword evidence="8" id="KW-0472">Membrane</keyword>
<evidence type="ECO:0000256" key="14">
    <source>
        <dbReference type="SAM" id="Coils"/>
    </source>
</evidence>
<keyword evidence="4" id="KW-0597">Phosphoprotein</keyword>
<dbReference type="PhylomeDB" id="A0A091PHJ6"/>
<evidence type="ECO:0000256" key="7">
    <source>
        <dbReference type="ARBA" id="ARBA00023054"/>
    </source>
</evidence>
<evidence type="ECO:0000256" key="3">
    <source>
        <dbReference type="ARBA" id="ARBA00004395"/>
    </source>
</evidence>
<evidence type="ECO:0000313" key="18">
    <source>
        <dbReference type="Proteomes" id="UP000053001"/>
    </source>
</evidence>
<keyword evidence="7 14" id="KW-0175">Coiled coil</keyword>
<evidence type="ECO:0000256" key="10">
    <source>
        <dbReference type="ARBA" id="ARBA00070165"/>
    </source>
</evidence>
<comment type="subcellular location">
    <subcellularLocation>
        <location evidence="2">Cytoplasmic vesicle</location>
        <location evidence="2">Secretory vesicle</location>
        <location evidence="2">Acrosome</location>
    </subcellularLocation>
    <subcellularLocation>
        <location evidence="3">Golgi apparatus membrane</location>
        <topology evidence="3">Peripheral membrane protein</topology>
    </subcellularLocation>
    <subcellularLocation>
        <location evidence="1">Golgi apparatus</location>
        <location evidence="1">trans-Golgi network membrane</location>
    </subcellularLocation>
</comment>
<dbReference type="Gene3D" id="1.10.220.60">
    <property type="entry name" value="GRIP domain"/>
    <property type="match status" value="1"/>
</dbReference>
<feature type="region of interest" description="Disordered" evidence="15">
    <location>
        <begin position="17"/>
        <end position="57"/>
    </location>
</feature>
<dbReference type="PANTHER" id="PTHR23157:SF24">
    <property type="entry name" value="GOLGIN SUBFAMILY A MEMBER 1"/>
    <property type="match status" value="1"/>
</dbReference>
<evidence type="ECO:0000256" key="9">
    <source>
        <dbReference type="ARBA" id="ARBA00023329"/>
    </source>
</evidence>
<dbReference type="PROSITE" id="PS50913">
    <property type="entry name" value="GRIP"/>
    <property type="match status" value="1"/>
</dbReference>
<feature type="region of interest" description="Disordered" evidence="15">
    <location>
        <begin position="753"/>
        <end position="772"/>
    </location>
</feature>
<dbReference type="EMBL" id="KK674089">
    <property type="protein sequence ID" value="KFQ07402.1"/>
    <property type="molecule type" value="Genomic_DNA"/>
</dbReference>
<evidence type="ECO:0000256" key="4">
    <source>
        <dbReference type="ARBA" id="ARBA00022553"/>
    </source>
</evidence>
<feature type="coiled-coil region" evidence="14">
    <location>
        <begin position="67"/>
        <end position="104"/>
    </location>
</feature>
<keyword evidence="6" id="KW-0333">Golgi apparatus</keyword>
<dbReference type="FunFam" id="1.10.220.60:FF:000002">
    <property type="entry name" value="Golgin subfamily A member 1"/>
    <property type="match status" value="1"/>
</dbReference>